<comment type="catalytic activity">
    <reaction evidence="1">
        <text>ATP + protein L-histidine = ADP + protein N-phospho-L-histidine.</text>
        <dbReference type="EC" id="2.7.13.3"/>
    </reaction>
</comment>
<sequence>MLKTPEKFSDSHQDNITTVNEHMIERIEKSLTLLNTLHEPWHQLADRDVQINDCLQQALRELFPQLRMGETAVNSTNIPLPNNHTLTVSLNMADDLPTVQTAPDMLSEAFRVVLKNGYEAILAQNKPGSLQVTSRLQSKNRLQIIIQDSGVGIRPEDIPHIFEMGWSGKKGSGMGFGLFWTRDFIHGLGGSLYVDSKPNQGTTFDISLPITS</sequence>
<evidence type="ECO:0000256" key="3">
    <source>
        <dbReference type="ARBA" id="ARBA00022679"/>
    </source>
</evidence>
<dbReference type="AlphaFoldDB" id="A0A3B0UFK9"/>
<dbReference type="PROSITE" id="PS50109">
    <property type="entry name" value="HIS_KIN"/>
    <property type="match status" value="1"/>
</dbReference>
<evidence type="ECO:0000256" key="4">
    <source>
        <dbReference type="ARBA" id="ARBA00022777"/>
    </source>
</evidence>
<dbReference type="GO" id="GO:0000160">
    <property type="term" value="P:phosphorelay signal transduction system"/>
    <property type="evidence" value="ECO:0007669"/>
    <property type="project" value="UniProtKB-KW"/>
</dbReference>
<organism evidence="7">
    <name type="scientific">hydrothermal vent metagenome</name>
    <dbReference type="NCBI Taxonomy" id="652676"/>
    <lineage>
        <taxon>unclassified sequences</taxon>
        <taxon>metagenomes</taxon>
        <taxon>ecological metagenomes</taxon>
    </lineage>
</organism>
<reference evidence="7" key="1">
    <citation type="submission" date="2018-06" db="EMBL/GenBank/DDBJ databases">
        <authorList>
            <person name="Zhirakovskaya E."/>
        </authorList>
    </citation>
    <scope>NUCLEOTIDE SEQUENCE</scope>
</reference>
<dbReference type="PANTHER" id="PTHR43711">
    <property type="entry name" value="TWO-COMPONENT HISTIDINE KINASE"/>
    <property type="match status" value="1"/>
</dbReference>
<dbReference type="SUPFAM" id="SSF55874">
    <property type="entry name" value="ATPase domain of HSP90 chaperone/DNA topoisomerase II/histidine kinase"/>
    <property type="match status" value="1"/>
</dbReference>
<keyword evidence="5" id="KW-0902">Two-component regulatory system</keyword>
<dbReference type="Pfam" id="PF02518">
    <property type="entry name" value="HATPase_c"/>
    <property type="match status" value="1"/>
</dbReference>
<dbReference type="EMBL" id="UOEU01000006">
    <property type="protein sequence ID" value="VAW29801.1"/>
    <property type="molecule type" value="Genomic_DNA"/>
</dbReference>
<proteinExistence type="predicted"/>
<dbReference type="InterPro" id="IPR004358">
    <property type="entry name" value="Sig_transdc_His_kin-like_C"/>
</dbReference>
<name>A0A3B0UFK9_9ZZZZ</name>
<evidence type="ECO:0000256" key="1">
    <source>
        <dbReference type="ARBA" id="ARBA00000085"/>
    </source>
</evidence>
<accession>A0A3B0UFK9</accession>
<evidence type="ECO:0000256" key="2">
    <source>
        <dbReference type="ARBA" id="ARBA00012438"/>
    </source>
</evidence>
<dbReference type="GO" id="GO:0004673">
    <property type="term" value="F:protein histidine kinase activity"/>
    <property type="evidence" value="ECO:0007669"/>
    <property type="project" value="UniProtKB-EC"/>
</dbReference>
<dbReference type="Gene3D" id="3.30.565.10">
    <property type="entry name" value="Histidine kinase-like ATPase, C-terminal domain"/>
    <property type="match status" value="1"/>
</dbReference>
<gene>
    <name evidence="7" type="ORF">MNBD_CHLOROFLEXI01-4135</name>
</gene>
<dbReference type="PRINTS" id="PR00344">
    <property type="entry name" value="BCTRLSENSOR"/>
</dbReference>
<feature type="domain" description="Histidine kinase" evidence="6">
    <location>
        <begin position="1"/>
        <end position="212"/>
    </location>
</feature>
<protein>
    <recommendedName>
        <fullName evidence="2">histidine kinase</fullName>
        <ecNumber evidence="2">2.7.13.3</ecNumber>
    </recommendedName>
</protein>
<keyword evidence="3" id="KW-0808">Transferase</keyword>
<evidence type="ECO:0000256" key="5">
    <source>
        <dbReference type="ARBA" id="ARBA00023012"/>
    </source>
</evidence>
<dbReference type="SMART" id="SM00387">
    <property type="entry name" value="HATPase_c"/>
    <property type="match status" value="1"/>
</dbReference>
<dbReference type="PANTHER" id="PTHR43711:SF1">
    <property type="entry name" value="HISTIDINE KINASE 1"/>
    <property type="match status" value="1"/>
</dbReference>
<dbReference type="InterPro" id="IPR005467">
    <property type="entry name" value="His_kinase_dom"/>
</dbReference>
<evidence type="ECO:0000313" key="7">
    <source>
        <dbReference type="EMBL" id="VAW29801.1"/>
    </source>
</evidence>
<evidence type="ECO:0000259" key="6">
    <source>
        <dbReference type="PROSITE" id="PS50109"/>
    </source>
</evidence>
<dbReference type="InterPro" id="IPR003594">
    <property type="entry name" value="HATPase_dom"/>
</dbReference>
<dbReference type="InterPro" id="IPR050736">
    <property type="entry name" value="Sensor_HK_Regulatory"/>
</dbReference>
<dbReference type="EC" id="2.7.13.3" evidence="2"/>
<keyword evidence="4" id="KW-0418">Kinase</keyword>
<dbReference type="InterPro" id="IPR036890">
    <property type="entry name" value="HATPase_C_sf"/>
</dbReference>